<dbReference type="InterPro" id="IPR050792">
    <property type="entry name" value="ADP-ribosylglycohydrolase"/>
</dbReference>
<proteinExistence type="predicted"/>
<dbReference type="PANTHER" id="PTHR16222">
    <property type="entry name" value="ADP-RIBOSYLGLYCOHYDROLASE"/>
    <property type="match status" value="1"/>
</dbReference>
<dbReference type="InterPro" id="IPR036705">
    <property type="entry name" value="Ribosyl_crysJ1_sf"/>
</dbReference>
<reference evidence="1 2" key="1">
    <citation type="submission" date="2022-12" db="EMBL/GenBank/DDBJ databases">
        <title>Chromosome-level genome of Tegillarca granosa.</title>
        <authorList>
            <person name="Kim J."/>
        </authorList>
    </citation>
    <scope>NUCLEOTIDE SEQUENCE [LARGE SCALE GENOMIC DNA]</scope>
    <source>
        <strain evidence="1">Teg-2019</strain>
        <tissue evidence="1">Adductor muscle</tissue>
    </source>
</reference>
<keyword evidence="2" id="KW-1185">Reference proteome</keyword>
<name>A0ABQ9E998_TEGGR</name>
<protein>
    <submittedName>
        <fullName evidence="1">Uncharacterized protein</fullName>
    </submittedName>
</protein>
<dbReference type="InterPro" id="IPR005502">
    <property type="entry name" value="Ribosyl_crysJ1"/>
</dbReference>
<accession>A0ABQ9E998</accession>
<dbReference type="Pfam" id="PF03747">
    <property type="entry name" value="ADP_ribosyl_GH"/>
    <property type="match status" value="1"/>
</dbReference>
<organism evidence="1 2">
    <name type="scientific">Tegillarca granosa</name>
    <name type="common">Malaysian cockle</name>
    <name type="synonym">Anadara granosa</name>
    <dbReference type="NCBI Taxonomy" id="220873"/>
    <lineage>
        <taxon>Eukaryota</taxon>
        <taxon>Metazoa</taxon>
        <taxon>Spiralia</taxon>
        <taxon>Lophotrochozoa</taxon>
        <taxon>Mollusca</taxon>
        <taxon>Bivalvia</taxon>
        <taxon>Autobranchia</taxon>
        <taxon>Pteriomorphia</taxon>
        <taxon>Arcoida</taxon>
        <taxon>Arcoidea</taxon>
        <taxon>Arcidae</taxon>
        <taxon>Tegillarca</taxon>
    </lineage>
</organism>
<evidence type="ECO:0000313" key="1">
    <source>
        <dbReference type="EMBL" id="KAJ8301730.1"/>
    </source>
</evidence>
<comment type="caution">
    <text evidence="1">The sequence shown here is derived from an EMBL/GenBank/DDBJ whole genome shotgun (WGS) entry which is preliminary data.</text>
</comment>
<dbReference type="Gene3D" id="1.10.4080.10">
    <property type="entry name" value="ADP-ribosylation/Crystallin J1"/>
    <property type="match status" value="1"/>
</dbReference>
<dbReference type="PANTHER" id="PTHR16222:SF40">
    <property type="entry name" value="ADP-RIBOSYLGLYCOHYDROLASE"/>
    <property type="match status" value="1"/>
</dbReference>
<dbReference type="SUPFAM" id="SSF101478">
    <property type="entry name" value="ADP-ribosylglycohydrolase"/>
    <property type="match status" value="1"/>
</dbReference>
<gene>
    <name evidence="1" type="ORF">KUTeg_020717</name>
</gene>
<sequence length="266" mass="29834">MATSSDTDFKLLYDSEYEPLIQRVLGTIYGQCVGDAIGLLTEFLTKSEAKKAAELVWDVNGQWLAPNGAVMRTSILGIHRYQDLDVVAKNAIAMAKVTHADPRCQASAVAVSVAIALMLQRNQKHLDKKGHYNIKELIHDVYECASKCLKTDEQKAELKKYLKRKSLKELHLDEAGKIGYTYKSMGSGFWALKQDNFRTAIQNVTMEGGDADTNACVAGALLGCKLGMSAIPTSWRDKLRHKQWLDRIIQRYFDMVGWRKVEDNTS</sequence>
<dbReference type="EMBL" id="JARBDR010000918">
    <property type="protein sequence ID" value="KAJ8301730.1"/>
    <property type="molecule type" value="Genomic_DNA"/>
</dbReference>
<evidence type="ECO:0000313" key="2">
    <source>
        <dbReference type="Proteomes" id="UP001217089"/>
    </source>
</evidence>
<dbReference type="Proteomes" id="UP001217089">
    <property type="component" value="Unassembled WGS sequence"/>
</dbReference>